<dbReference type="GO" id="GO:0016787">
    <property type="term" value="F:hydrolase activity"/>
    <property type="evidence" value="ECO:0007669"/>
    <property type="project" value="UniProtKB-KW"/>
</dbReference>
<proteinExistence type="inferred from homology"/>
<reference evidence="4 5" key="1">
    <citation type="submission" date="2015-01" db="EMBL/GenBank/DDBJ databases">
        <title>The Genome Sequence of Exophiala oligosperma CBS72588.</title>
        <authorList>
            <consortium name="The Broad Institute Genomics Platform"/>
            <person name="Cuomo C."/>
            <person name="de Hoog S."/>
            <person name="Gorbushina A."/>
            <person name="Stielow B."/>
            <person name="Teixiera M."/>
            <person name="Abouelleil A."/>
            <person name="Chapman S.B."/>
            <person name="Priest M."/>
            <person name="Young S.K."/>
            <person name="Wortman J."/>
            <person name="Nusbaum C."/>
            <person name="Birren B."/>
        </authorList>
    </citation>
    <scope>NUCLEOTIDE SEQUENCE [LARGE SCALE GENOMIC DNA]</scope>
    <source>
        <strain evidence="4 5">CBS 72588</strain>
    </source>
</reference>
<evidence type="ECO:0000313" key="4">
    <source>
        <dbReference type="EMBL" id="KIW37565.1"/>
    </source>
</evidence>
<evidence type="ECO:0000313" key="5">
    <source>
        <dbReference type="Proteomes" id="UP000053342"/>
    </source>
</evidence>
<organism evidence="4 5">
    <name type="scientific">Exophiala oligosperma</name>
    <dbReference type="NCBI Taxonomy" id="215243"/>
    <lineage>
        <taxon>Eukaryota</taxon>
        <taxon>Fungi</taxon>
        <taxon>Dikarya</taxon>
        <taxon>Ascomycota</taxon>
        <taxon>Pezizomycotina</taxon>
        <taxon>Eurotiomycetes</taxon>
        <taxon>Chaetothyriomycetidae</taxon>
        <taxon>Chaetothyriales</taxon>
        <taxon>Herpotrichiellaceae</taxon>
        <taxon>Exophiala</taxon>
    </lineage>
</organism>
<keyword evidence="1" id="KW-0378">Hydrolase</keyword>
<dbReference type="EMBL" id="KN847343">
    <property type="protein sequence ID" value="KIW37565.1"/>
    <property type="molecule type" value="Genomic_DNA"/>
</dbReference>
<evidence type="ECO:0000256" key="1">
    <source>
        <dbReference type="ARBA" id="ARBA00022801"/>
    </source>
</evidence>
<dbReference type="AlphaFoldDB" id="A0A0D2D5E3"/>
<comment type="similarity">
    <text evidence="2">Belongs to the AB hydrolase superfamily. Epoxide hydrolase family.</text>
</comment>
<accession>A0A0D2D5E3</accession>
<dbReference type="VEuPathDB" id="FungiDB:PV06_10211"/>
<gene>
    <name evidence="4" type="ORF">PV06_10211</name>
</gene>
<dbReference type="SUPFAM" id="SSF53474">
    <property type="entry name" value="alpha/beta-Hydrolases"/>
    <property type="match status" value="1"/>
</dbReference>
<dbReference type="Pfam" id="PF00561">
    <property type="entry name" value="Abhydrolase_1"/>
    <property type="match status" value="1"/>
</dbReference>
<evidence type="ECO:0000256" key="2">
    <source>
        <dbReference type="ARBA" id="ARBA00038334"/>
    </source>
</evidence>
<dbReference type="InterPro" id="IPR000639">
    <property type="entry name" value="Epox_hydrolase-like"/>
</dbReference>
<dbReference type="PANTHER" id="PTHR43329">
    <property type="entry name" value="EPOXIDE HYDROLASE"/>
    <property type="match status" value="1"/>
</dbReference>
<keyword evidence="5" id="KW-1185">Reference proteome</keyword>
<dbReference type="InterPro" id="IPR000073">
    <property type="entry name" value="AB_hydrolase_1"/>
</dbReference>
<name>A0A0D2D5E3_9EURO</name>
<sequence length="336" mass="36308">MAAVTTQSLYNSLGLTHNVSKTSSGSEVHSYTSDLGPETPILTLIHGYPQSAYEWRKVVPALKGKISLFVPELPGYGISTPIKDKDANTKRAVGTALIESLASVFNTSQTPRRVILGGHDRGARICHRLAVDFSYPPAASSSTSPYSELNLTVIGTILLDIVPTLAQWTAFADPAISQGYFHWPLLANADMAVDIISAYGGARWCREAHLRIGGPNPESAARISSDGALDVYAESFDKKETLYYSALDYAAGAAPEANEQKKDQEQGRKVKVPILVMFSKAKLGARIDVAGVWKDWVSEGVDYQGVGVGEGYGHYLPEEAYDIVGPKIEEFVQKVA</sequence>
<dbReference type="OrthoDB" id="284184at2759"/>
<dbReference type="GeneID" id="27362285"/>
<dbReference type="HOGENOM" id="CLU_020336_7_1_1"/>
<dbReference type="PRINTS" id="PR00412">
    <property type="entry name" value="EPOXHYDRLASE"/>
</dbReference>
<protein>
    <recommendedName>
        <fullName evidence="3">AB hydrolase-1 domain-containing protein</fullName>
    </recommendedName>
</protein>
<dbReference type="Gene3D" id="3.40.50.1820">
    <property type="entry name" value="alpha/beta hydrolase"/>
    <property type="match status" value="1"/>
</dbReference>
<dbReference type="Proteomes" id="UP000053342">
    <property type="component" value="Unassembled WGS sequence"/>
</dbReference>
<evidence type="ECO:0000259" key="3">
    <source>
        <dbReference type="Pfam" id="PF00561"/>
    </source>
</evidence>
<dbReference type="InterPro" id="IPR029058">
    <property type="entry name" value="AB_hydrolase_fold"/>
</dbReference>
<feature type="domain" description="AB hydrolase-1" evidence="3">
    <location>
        <begin position="40"/>
        <end position="133"/>
    </location>
</feature>
<dbReference type="STRING" id="215243.A0A0D2D5E3"/>
<dbReference type="RefSeq" id="XP_016257781.1">
    <property type="nucleotide sequence ID" value="XM_016411740.1"/>
</dbReference>